<dbReference type="HOGENOM" id="CLU_033254_1_0_1"/>
<accession>K0KJ17</accession>
<dbReference type="AlphaFoldDB" id="K0KJ17"/>
<dbReference type="CDD" id="cd22933">
    <property type="entry name" value="HFD_HFI1"/>
    <property type="match status" value="1"/>
</dbReference>
<dbReference type="eggNOG" id="ENOG502RX84">
    <property type="taxonomic scope" value="Eukaryota"/>
</dbReference>
<evidence type="ECO:0000256" key="5">
    <source>
        <dbReference type="SAM" id="MobiDB-lite"/>
    </source>
</evidence>
<dbReference type="GO" id="GO:0000124">
    <property type="term" value="C:SAGA complex"/>
    <property type="evidence" value="ECO:0007669"/>
    <property type="project" value="TreeGrafter"/>
</dbReference>
<organism evidence="6 7">
    <name type="scientific">Wickerhamomyces ciferrii (strain ATCC 14091 / BCRC 22168 / CBS 111 / JCM 3599 / NBRC 0793 / NRRL Y-1031 F-60-10)</name>
    <name type="common">Yeast</name>
    <name type="synonym">Pichia ciferrii</name>
    <dbReference type="NCBI Taxonomy" id="1206466"/>
    <lineage>
        <taxon>Eukaryota</taxon>
        <taxon>Fungi</taxon>
        <taxon>Dikarya</taxon>
        <taxon>Ascomycota</taxon>
        <taxon>Saccharomycotina</taxon>
        <taxon>Saccharomycetes</taxon>
        <taxon>Phaffomycetales</taxon>
        <taxon>Wickerhamomycetaceae</taxon>
        <taxon>Wickerhamomyces</taxon>
    </lineage>
</organism>
<dbReference type="STRING" id="1206466.K0KJ17"/>
<comment type="caution">
    <text evidence="6">The sequence shown here is derived from an EMBL/GenBank/DDBJ whole genome shotgun (WGS) entry which is preliminary data.</text>
</comment>
<reference evidence="6 7" key="1">
    <citation type="journal article" date="2012" name="Eukaryot. Cell">
        <title>Draft genome sequence of Wickerhamomyces ciferrii NRRL Y-1031 F-60-10.</title>
        <authorList>
            <person name="Schneider J."/>
            <person name="Andrea H."/>
            <person name="Blom J."/>
            <person name="Jaenicke S."/>
            <person name="Ruckert C."/>
            <person name="Schorsch C."/>
            <person name="Szczepanowski R."/>
            <person name="Farwick M."/>
            <person name="Goesmann A."/>
            <person name="Puhler A."/>
            <person name="Schaffer S."/>
            <person name="Tauch A."/>
            <person name="Kohler T."/>
            <person name="Brinkrolf K."/>
        </authorList>
    </citation>
    <scope>NUCLEOTIDE SEQUENCE [LARGE SCALE GENOMIC DNA]</scope>
    <source>
        <strain evidence="7">ATCC 14091 / BCRC 22168 / CBS 111 / JCM 3599 / NBRC 0793 / NRRL Y-1031 F-60-10</strain>
    </source>
</reference>
<sequence length="456" mass="50491">MSEISPAKVASPLPIGSSVNSTPVIQQNTIEASSNAKNAGSTKNTLSKRIEVETLVKDFKKKMGNNWDKYQTTISAFLIGRLSRGELTAVLSELLTDSKLVRMHNQLLLANLANALRDGPNSASANSGFGGIGSNKRKKDGRVKASSQYEKLKKDIMNLPIRERRRIKTITRESGKRQMANSALTLTRQSLLPKIPYVNDKDKNLTGNTVEWTQDISHGIQTLLSTETYSLPDHENLRSRMLGIAREHGLTGTVDKGAVDLVYIGLENYLKGIVEQAIDTVRYRKQKYASDDIIGNTQPREQNRKRQKVTLTNEDMVDTFELFPYLVEPSGPIYRLNGVQLNDDTYVEEKTAIDSILKPREEVFKTLKLNGNDSKTENSTSSPLIQQKTIGGDTNEPKIKSEIGETNNLINGDKSLSNNNSPLINGKTIGAGISNDANIGTKDELNWLIHDILSTH</sequence>
<dbReference type="PANTHER" id="PTHR21277:SF5">
    <property type="entry name" value="TRANSCRIPTIONAL ADAPTER 1"/>
    <property type="match status" value="1"/>
</dbReference>
<evidence type="ECO:0000256" key="2">
    <source>
        <dbReference type="ARBA" id="ARBA00023015"/>
    </source>
</evidence>
<feature type="region of interest" description="Disordered" evidence="5">
    <location>
        <begin position="373"/>
        <end position="398"/>
    </location>
</feature>
<keyword evidence="4" id="KW-0539">Nucleus</keyword>
<dbReference type="Pfam" id="PF12767">
    <property type="entry name" value="SAGA-Tad1"/>
    <property type="match status" value="1"/>
</dbReference>
<protein>
    <submittedName>
        <fullName evidence="6">Transcriptional coactivator HFI1/ADA1</fullName>
    </submittedName>
</protein>
<proteinExistence type="predicted"/>
<dbReference type="GO" id="GO:0003713">
    <property type="term" value="F:transcription coactivator activity"/>
    <property type="evidence" value="ECO:0007669"/>
    <property type="project" value="TreeGrafter"/>
</dbReference>
<feature type="compositionally biased region" description="Polar residues" evidence="5">
    <location>
        <begin position="373"/>
        <end position="389"/>
    </location>
</feature>
<comment type="subcellular location">
    <subcellularLocation>
        <location evidence="1">Nucleus</location>
    </subcellularLocation>
</comment>
<dbReference type="InParanoid" id="K0KJ17"/>
<dbReference type="GO" id="GO:0006357">
    <property type="term" value="P:regulation of transcription by RNA polymerase II"/>
    <property type="evidence" value="ECO:0007669"/>
    <property type="project" value="TreeGrafter"/>
</dbReference>
<dbReference type="InterPro" id="IPR024738">
    <property type="entry name" value="Hfi1/Tada1"/>
</dbReference>
<dbReference type="EMBL" id="CAIF01000011">
    <property type="protein sequence ID" value="CCH41113.1"/>
    <property type="molecule type" value="Genomic_DNA"/>
</dbReference>
<evidence type="ECO:0000313" key="6">
    <source>
        <dbReference type="EMBL" id="CCH41113.1"/>
    </source>
</evidence>
<keyword evidence="7" id="KW-1185">Reference proteome</keyword>
<evidence type="ECO:0000256" key="3">
    <source>
        <dbReference type="ARBA" id="ARBA00023163"/>
    </source>
</evidence>
<keyword evidence="2" id="KW-0805">Transcription regulation</keyword>
<evidence type="ECO:0000256" key="1">
    <source>
        <dbReference type="ARBA" id="ARBA00004123"/>
    </source>
</evidence>
<keyword evidence="3" id="KW-0804">Transcription</keyword>
<evidence type="ECO:0000313" key="7">
    <source>
        <dbReference type="Proteomes" id="UP000009328"/>
    </source>
</evidence>
<gene>
    <name evidence="6" type="ORF">BN7_650</name>
</gene>
<evidence type="ECO:0000256" key="4">
    <source>
        <dbReference type="ARBA" id="ARBA00023242"/>
    </source>
</evidence>
<feature type="region of interest" description="Disordered" evidence="5">
    <location>
        <begin position="122"/>
        <end position="146"/>
    </location>
</feature>
<dbReference type="Proteomes" id="UP000009328">
    <property type="component" value="Unassembled WGS sequence"/>
</dbReference>
<dbReference type="FunCoup" id="K0KJ17">
    <property type="interactions" value="1231"/>
</dbReference>
<name>K0KJ17_WICCF</name>
<dbReference type="GO" id="GO:0005634">
    <property type="term" value="C:nucleus"/>
    <property type="evidence" value="ECO:0007669"/>
    <property type="project" value="UniProtKB-SubCell"/>
</dbReference>
<dbReference type="PANTHER" id="PTHR21277">
    <property type="entry name" value="TRANSCRIPTIONAL ADAPTER 1"/>
    <property type="match status" value="1"/>
</dbReference>